<dbReference type="PANTHER" id="PTHR43540">
    <property type="entry name" value="PEROXYUREIDOACRYLATE/UREIDOACRYLATE AMIDOHYDROLASE-RELATED"/>
    <property type="match status" value="1"/>
</dbReference>
<dbReference type="InterPro" id="IPR050272">
    <property type="entry name" value="Isochorismatase-like_hydrls"/>
</dbReference>
<dbReference type="InterPro" id="IPR000868">
    <property type="entry name" value="Isochorismatase-like_dom"/>
</dbReference>
<evidence type="ECO:0000313" key="3">
    <source>
        <dbReference type="EMBL" id="NHZ37670.1"/>
    </source>
</evidence>
<feature type="domain" description="Isochorismatase-like" evidence="2">
    <location>
        <begin position="7"/>
        <end position="156"/>
    </location>
</feature>
<sequence>MRTDLPALIIIDMQKAMANPAAGERNNPQAGSRIADLLAAWRAVDAPVVHVRHMSRTPGSLFWPGQPGAEFQDALLPLAREHVVEKNVPDAFIHSGLERWLRVRGITRIVMAGVSTNNSVEGSARSAGNLGFDTTVVADACFAFACTDYAGQARSAADVHAMALANLDGEYATIGDSAGVLRALAGAT</sequence>
<reference evidence="3 4" key="1">
    <citation type="submission" date="2019-09" db="EMBL/GenBank/DDBJ databases">
        <title>Taxonomy of Antarctic Massilia spp.: description of Massilia rubra sp. nov., Massilia aquatica sp. nov., Massilia mucilaginosa sp. nov., Massilia frigida sp. nov. isolated from streams, lakes and regoliths.</title>
        <authorList>
            <person name="Holochova P."/>
            <person name="Sedlacek I."/>
            <person name="Kralova S."/>
            <person name="Maslanova I."/>
            <person name="Busse H.-J."/>
            <person name="Stankova E."/>
            <person name="Vrbovska V."/>
            <person name="Kovarovic V."/>
            <person name="Bartak M."/>
            <person name="Svec P."/>
            <person name="Pantucek R."/>
        </authorList>
    </citation>
    <scope>NUCLEOTIDE SEQUENCE [LARGE SCALE GENOMIC DNA]</scope>
    <source>
        <strain evidence="3 4">CCM 8692</strain>
    </source>
</reference>
<evidence type="ECO:0000259" key="2">
    <source>
        <dbReference type="Pfam" id="PF00857"/>
    </source>
</evidence>
<dbReference type="InterPro" id="IPR036380">
    <property type="entry name" value="Isochorismatase-like_sf"/>
</dbReference>
<keyword evidence="1 3" id="KW-0378">Hydrolase</keyword>
<evidence type="ECO:0000313" key="4">
    <source>
        <dbReference type="Proteomes" id="UP000785613"/>
    </source>
</evidence>
<name>A0ABX0LSV8_9BURK</name>
<keyword evidence="4" id="KW-1185">Reference proteome</keyword>
<organism evidence="3 4">
    <name type="scientific">Massilia rubra</name>
    <dbReference type="NCBI Taxonomy" id="2607910"/>
    <lineage>
        <taxon>Bacteria</taxon>
        <taxon>Pseudomonadati</taxon>
        <taxon>Pseudomonadota</taxon>
        <taxon>Betaproteobacteria</taxon>
        <taxon>Burkholderiales</taxon>
        <taxon>Oxalobacteraceae</taxon>
        <taxon>Telluria group</taxon>
        <taxon>Massilia</taxon>
    </lineage>
</organism>
<dbReference type="Pfam" id="PF00857">
    <property type="entry name" value="Isochorismatase"/>
    <property type="match status" value="1"/>
</dbReference>
<dbReference type="CDD" id="cd01014">
    <property type="entry name" value="nicotinamidase_related"/>
    <property type="match status" value="1"/>
</dbReference>
<accession>A0ABX0LSV8</accession>
<gene>
    <name evidence="3" type="ORF">F0185_29325</name>
</gene>
<dbReference type="Gene3D" id="3.40.50.850">
    <property type="entry name" value="Isochorismatase-like"/>
    <property type="match status" value="1"/>
</dbReference>
<protein>
    <submittedName>
        <fullName evidence="3">Cysteine hydrolase</fullName>
    </submittedName>
</protein>
<dbReference type="Proteomes" id="UP000785613">
    <property type="component" value="Unassembled WGS sequence"/>
</dbReference>
<comment type="caution">
    <text evidence="3">The sequence shown here is derived from an EMBL/GenBank/DDBJ whole genome shotgun (WGS) entry which is preliminary data.</text>
</comment>
<dbReference type="SUPFAM" id="SSF52499">
    <property type="entry name" value="Isochorismatase-like hydrolases"/>
    <property type="match status" value="1"/>
</dbReference>
<dbReference type="RefSeq" id="WP_167231255.1">
    <property type="nucleotide sequence ID" value="NZ_VUYU01000032.1"/>
</dbReference>
<dbReference type="EMBL" id="VUYU01000032">
    <property type="protein sequence ID" value="NHZ37670.1"/>
    <property type="molecule type" value="Genomic_DNA"/>
</dbReference>
<dbReference type="GO" id="GO:0016787">
    <property type="term" value="F:hydrolase activity"/>
    <property type="evidence" value="ECO:0007669"/>
    <property type="project" value="UniProtKB-KW"/>
</dbReference>
<evidence type="ECO:0000256" key="1">
    <source>
        <dbReference type="ARBA" id="ARBA00022801"/>
    </source>
</evidence>
<dbReference type="PANTHER" id="PTHR43540:SF1">
    <property type="entry name" value="ISOCHORISMATASE HYDROLASE"/>
    <property type="match status" value="1"/>
</dbReference>
<proteinExistence type="predicted"/>